<gene>
    <name evidence="2" type="ORF">C7H19_19235</name>
</gene>
<dbReference type="GO" id="GO:0030170">
    <property type="term" value="F:pyridoxal phosphate binding"/>
    <property type="evidence" value="ECO:0007669"/>
    <property type="project" value="InterPro"/>
</dbReference>
<reference evidence="2 3" key="1">
    <citation type="submission" date="2018-03" db="EMBL/GenBank/DDBJ databases">
        <title>The ancient ancestry and fast evolution of plastids.</title>
        <authorList>
            <person name="Moore K.R."/>
            <person name="Magnabosco C."/>
            <person name="Momper L."/>
            <person name="Gold D.A."/>
            <person name="Bosak T."/>
            <person name="Fournier G.P."/>
        </authorList>
    </citation>
    <scope>NUCLEOTIDE SEQUENCE [LARGE SCALE GENOMIC DNA]</scope>
    <source>
        <strain evidence="2 3">CCALA 016</strain>
    </source>
</reference>
<dbReference type="PANTHER" id="PTHR14237:SF19">
    <property type="entry name" value="MITOCHONDRIAL AMIDOXIME REDUCING COMPONENT 1"/>
    <property type="match status" value="1"/>
</dbReference>
<reference evidence="2 3" key="2">
    <citation type="submission" date="2018-03" db="EMBL/GenBank/DDBJ databases">
        <authorList>
            <person name="Keele B.F."/>
        </authorList>
    </citation>
    <scope>NUCLEOTIDE SEQUENCE [LARGE SCALE GENOMIC DNA]</scope>
    <source>
        <strain evidence="2 3">CCALA 016</strain>
    </source>
</reference>
<dbReference type="AlphaFoldDB" id="A0A2T1LTM1"/>
<dbReference type="SUPFAM" id="SSF141673">
    <property type="entry name" value="MOSC N-terminal domain-like"/>
    <property type="match status" value="1"/>
</dbReference>
<feature type="domain" description="MOSC" evidence="1">
    <location>
        <begin position="122"/>
        <end position="273"/>
    </location>
</feature>
<dbReference type="GO" id="GO:0030151">
    <property type="term" value="F:molybdenum ion binding"/>
    <property type="evidence" value="ECO:0007669"/>
    <property type="project" value="InterPro"/>
</dbReference>
<evidence type="ECO:0000259" key="1">
    <source>
        <dbReference type="PROSITE" id="PS51340"/>
    </source>
</evidence>
<dbReference type="SUPFAM" id="SSF50800">
    <property type="entry name" value="PK beta-barrel domain-like"/>
    <property type="match status" value="1"/>
</dbReference>
<dbReference type="InterPro" id="IPR011037">
    <property type="entry name" value="Pyrv_Knase-like_insert_dom_sf"/>
</dbReference>
<dbReference type="RefSeq" id="WP_106458547.1">
    <property type="nucleotide sequence ID" value="NZ_PXOH01000027.1"/>
</dbReference>
<dbReference type="Pfam" id="PF03476">
    <property type="entry name" value="MOSC_N"/>
    <property type="match status" value="1"/>
</dbReference>
<name>A0A2T1LTM1_9CHRO</name>
<dbReference type="GO" id="GO:0003824">
    <property type="term" value="F:catalytic activity"/>
    <property type="evidence" value="ECO:0007669"/>
    <property type="project" value="InterPro"/>
</dbReference>
<proteinExistence type="predicted"/>
<organism evidence="2 3">
    <name type="scientific">Aphanothece hegewaldii CCALA 016</name>
    <dbReference type="NCBI Taxonomy" id="2107694"/>
    <lineage>
        <taxon>Bacteria</taxon>
        <taxon>Bacillati</taxon>
        <taxon>Cyanobacteriota</taxon>
        <taxon>Cyanophyceae</taxon>
        <taxon>Oscillatoriophycideae</taxon>
        <taxon>Chroococcales</taxon>
        <taxon>Aphanothecaceae</taxon>
        <taxon>Aphanothece</taxon>
    </lineage>
</organism>
<dbReference type="PROSITE" id="PS51340">
    <property type="entry name" value="MOSC"/>
    <property type="match status" value="1"/>
</dbReference>
<keyword evidence="3" id="KW-1185">Reference proteome</keyword>
<accession>A0A2T1LTM1</accession>
<dbReference type="InterPro" id="IPR005303">
    <property type="entry name" value="MOCOS_middle"/>
</dbReference>
<dbReference type="OrthoDB" id="581532at2"/>
<dbReference type="EMBL" id="PXOH01000027">
    <property type="protein sequence ID" value="PSF34265.1"/>
    <property type="molecule type" value="Genomic_DNA"/>
</dbReference>
<dbReference type="PANTHER" id="PTHR14237">
    <property type="entry name" value="MOLYBDOPTERIN COFACTOR SULFURASE MOSC"/>
    <property type="match status" value="1"/>
</dbReference>
<sequence length="274" mass="31375">MIVSELNIYPIKSCRGISKNQAEITQKGFLWDREFMLVNSAGKFLTQRQYPQLATVKVEIQDSQITLSSLDQSLRSVTFSPTLIGEKIKVEIWRDRTTAILQDDQVSQWFTTLLNTPCYLVRQSPDYIRSIDENYAPSNNLPVSLADGYPFLITNTASLTELNRRLKETYNNEAQTVSMNRFRPNIVIETEVPFIETKWKIIRIGEIQFSLVKPCTRCIITTTDQITGYRNPLQEPLKTLGTFRKLAQGIMFGENMIPLNLGIIRVGDSIEIIE</sequence>
<protein>
    <recommendedName>
        <fullName evidence="1">MOSC domain-containing protein</fullName>
    </recommendedName>
</protein>
<dbReference type="InterPro" id="IPR005302">
    <property type="entry name" value="MoCF_Sase_C"/>
</dbReference>
<evidence type="ECO:0000313" key="3">
    <source>
        <dbReference type="Proteomes" id="UP000239001"/>
    </source>
</evidence>
<dbReference type="Proteomes" id="UP000239001">
    <property type="component" value="Unassembled WGS sequence"/>
</dbReference>
<comment type="caution">
    <text evidence="2">The sequence shown here is derived from an EMBL/GenBank/DDBJ whole genome shotgun (WGS) entry which is preliminary data.</text>
</comment>
<dbReference type="Pfam" id="PF03473">
    <property type="entry name" value="MOSC"/>
    <property type="match status" value="1"/>
</dbReference>
<evidence type="ECO:0000313" key="2">
    <source>
        <dbReference type="EMBL" id="PSF34265.1"/>
    </source>
</evidence>